<reference evidence="1" key="1">
    <citation type="submission" date="2018-05" db="EMBL/GenBank/DDBJ databases">
        <authorList>
            <person name="Lanie J.A."/>
            <person name="Ng W.-L."/>
            <person name="Kazmierczak K.M."/>
            <person name="Andrzejewski T.M."/>
            <person name="Davidsen T.M."/>
            <person name="Wayne K.J."/>
            <person name="Tettelin H."/>
            <person name="Glass J.I."/>
            <person name="Rusch D."/>
            <person name="Podicherti R."/>
            <person name="Tsui H.-C.T."/>
            <person name="Winkler M.E."/>
        </authorList>
    </citation>
    <scope>NUCLEOTIDE SEQUENCE</scope>
</reference>
<dbReference type="EMBL" id="UINC01024687">
    <property type="protein sequence ID" value="SVA98821.1"/>
    <property type="molecule type" value="Genomic_DNA"/>
</dbReference>
<organism evidence="1">
    <name type="scientific">marine metagenome</name>
    <dbReference type="NCBI Taxonomy" id="408172"/>
    <lineage>
        <taxon>unclassified sequences</taxon>
        <taxon>metagenomes</taxon>
        <taxon>ecological metagenomes</taxon>
    </lineage>
</organism>
<name>A0A382AC46_9ZZZZ</name>
<sequence>MFVPILSGSDRKDSEIPSTNVSFAGANFNVIKNGESSIRYIWLHGDEKTAQMALSHHIKNYPGIAYFIQSEAREIPYKSTLIDPNRIFSRNGSYHALKKFKPEWAPGSIKASLDELDRERTQFFKELLPDGDGILIAVHNNFRGYNLQSEMYNNVKTSIKTKQSPRDFIICTFEGDFEKLSKGPYNVLLQNKMPERDDGSLSWAALKYNVRYVNIETRLGYLTKQKKMLTFIANTLQ</sequence>
<proteinExistence type="predicted"/>
<gene>
    <name evidence="1" type="ORF">METZ01_LOCUS151675</name>
</gene>
<evidence type="ECO:0000313" key="1">
    <source>
        <dbReference type="EMBL" id="SVA98821.1"/>
    </source>
</evidence>
<accession>A0A382AC46</accession>
<protein>
    <submittedName>
        <fullName evidence="1">Uncharacterized protein</fullName>
    </submittedName>
</protein>
<dbReference type="AlphaFoldDB" id="A0A382AC46"/>